<protein>
    <submittedName>
        <fullName evidence="2">Uncharacterized protein</fullName>
    </submittedName>
</protein>
<dbReference type="EMBL" id="KZ454987">
    <property type="protein sequence ID" value="PKI86000.1"/>
    <property type="molecule type" value="Genomic_DNA"/>
</dbReference>
<keyword evidence="1" id="KW-0472">Membrane</keyword>
<gene>
    <name evidence="2" type="ORF">MVES_000412</name>
</gene>
<organism evidence="2 3">
    <name type="scientific">Malassezia vespertilionis</name>
    <dbReference type="NCBI Taxonomy" id="2020962"/>
    <lineage>
        <taxon>Eukaryota</taxon>
        <taxon>Fungi</taxon>
        <taxon>Dikarya</taxon>
        <taxon>Basidiomycota</taxon>
        <taxon>Ustilaginomycotina</taxon>
        <taxon>Malasseziomycetes</taxon>
        <taxon>Malasseziales</taxon>
        <taxon>Malasseziaceae</taxon>
        <taxon>Malassezia</taxon>
    </lineage>
</organism>
<name>A0A2N1JHH3_9BASI</name>
<proteinExistence type="predicted"/>
<evidence type="ECO:0000313" key="3">
    <source>
        <dbReference type="Proteomes" id="UP000232875"/>
    </source>
</evidence>
<dbReference type="Proteomes" id="UP000232875">
    <property type="component" value="Unassembled WGS sequence"/>
</dbReference>
<accession>A0A2N1JHH3</accession>
<keyword evidence="1" id="KW-1133">Transmembrane helix</keyword>
<evidence type="ECO:0000313" key="2">
    <source>
        <dbReference type="EMBL" id="PKI86000.1"/>
    </source>
</evidence>
<keyword evidence="3" id="KW-1185">Reference proteome</keyword>
<evidence type="ECO:0000256" key="1">
    <source>
        <dbReference type="SAM" id="Phobius"/>
    </source>
</evidence>
<dbReference type="AlphaFoldDB" id="A0A2N1JHH3"/>
<sequence length="152" mass="16481">MGSLLGEWANVHCGHYTLRGCTVQSMRPVHLVSTKVPLPSFSAHQGDPLAAMSLGRARPAPPLDTLLETTKEEAMEIDPLPEPTPHLVFGPQRFAGPETQSGLEDLFHSKLALESDMCIAQDAAHGWMTVNMPLAFVVLGVGALLWYGLRVQ</sequence>
<feature type="transmembrane region" description="Helical" evidence="1">
    <location>
        <begin position="127"/>
        <end position="149"/>
    </location>
</feature>
<keyword evidence="1" id="KW-0812">Transmembrane</keyword>
<dbReference type="OrthoDB" id="5966927at2759"/>
<reference evidence="2 3" key="1">
    <citation type="submission" date="2017-10" db="EMBL/GenBank/DDBJ databases">
        <title>A novel species of cold-tolerant Malassezia isolated from bats.</title>
        <authorList>
            <person name="Lorch J.M."/>
            <person name="Palmer J.M."/>
            <person name="Vanderwolf K.J."/>
            <person name="Schmidt K.Z."/>
            <person name="Verant M.L."/>
            <person name="Weller T.J."/>
            <person name="Blehert D.S."/>
        </authorList>
    </citation>
    <scope>NUCLEOTIDE SEQUENCE [LARGE SCALE GENOMIC DNA]</scope>
    <source>
        <strain evidence="2 3">NWHC:44797-103</strain>
    </source>
</reference>